<keyword evidence="1" id="KW-0175">Coiled coil</keyword>
<keyword evidence="3" id="KW-1185">Reference proteome</keyword>
<dbReference type="EMBL" id="JAJNBZ010000005">
    <property type="protein sequence ID" value="MCE5169417.1"/>
    <property type="molecule type" value="Genomic_DNA"/>
</dbReference>
<evidence type="ECO:0000256" key="1">
    <source>
        <dbReference type="SAM" id="Coils"/>
    </source>
</evidence>
<proteinExistence type="predicted"/>
<dbReference type="Proteomes" id="UP001199916">
    <property type="component" value="Unassembled WGS sequence"/>
</dbReference>
<organism evidence="2 3">
    <name type="scientific">Paenibacillus profundus</name>
    <dbReference type="NCBI Taxonomy" id="1173085"/>
    <lineage>
        <taxon>Bacteria</taxon>
        <taxon>Bacillati</taxon>
        <taxon>Bacillota</taxon>
        <taxon>Bacilli</taxon>
        <taxon>Bacillales</taxon>
        <taxon>Paenibacillaceae</taxon>
        <taxon>Paenibacillus</taxon>
    </lineage>
</organism>
<sequence>MSYALINLKGEAIEICEDPIENTNPAFEVVKIHDFTAGDELNYFIVVIELRDSEDEQDEEPYRIATSYSAIRQTATVARLRVDNEKLQQENAALILQVASLEMSNQQLTQDHASLLFQLAEKGVL</sequence>
<feature type="coiled-coil region" evidence="1">
    <location>
        <begin position="70"/>
        <end position="104"/>
    </location>
</feature>
<evidence type="ECO:0000313" key="3">
    <source>
        <dbReference type="Proteomes" id="UP001199916"/>
    </source>
</evidence>
<accession>A0ABS8YGZ6</accession>
<reference evidence="2 3" key="1">
    <citation type="submission" date="2021-11" db="EMBL/GenBank/DDBJ databases">
        <title>Draft genome sequence of Paenibacillus profundus YoMME, a new Gram-positive bacteria with exoelectrogenic properties.</title>
        <authorList>
            <person name="Hubenova Y."/>
            <person name="Hubenova E."/>
            <person name="Manasiev Y."/>
            <person name="Peykov S."/>
            <person name="Mitov M."/>
        </authorList>
    </citation>
    <scope>NUCLEOTIDE SEQUENCE [LARGE SCALE GENOMIC DNA]</scope>
    <source>
        <strain evidence="2 3">YoMME</strain>
    </source>
</reference>
<dbReference type="RefSeq" id="WP_233696422.1">
    <property type="nucleotide sequence ID" value="NZ_JAJNBZ010000005.1"/>
</dbReference>
<evidence type="ECO:0000313" key="2">
    <source>
        <dbReference type="EMBL" id="MCE5169417.1"/>
    </source>
</evidence>
<gene>
    <name evidence="2" type="ORF">LQV63_08840</name>
</gene>
<protein>
    <submittedName>
        <fullName evidence="2">Uncharacterized protein</fullName>
    </submittedName>
</protein>
<comment type="caution">
    <text evidence="2">The sequence shown here is derived from an EMBL/GenBank/DDBJ whole genome shotgun (WGS) entry which is preliminary data.</text>
</comment>
<name>A0ABS8YGZ6_9BACL</name>